<evidence type="ECO:0000313" key="2">
    <source>
        <dbReference type="Proteomes" id="UP000276215"/>
    </source>
</evidence>
<proteinExistence type="predicted"/>
<reference evidence="1 2" key="1">
    <citation type="journal article" date="2018" name="Nat. Ecol. Evol.">
        <title>Pezizomycetes genomes reveal the molecular basis of ectomycorrhizal truffle lifestyle.</title>
        <authorList>
            <person name="Murat C."/>
            <person name="Payen T."/>
            <person name="Noel B."/>
            <person name="Kuo A."/>
            <person name="Morin E."/>
            <person name="Chen J."/>
            <person name="Kohler A."/>
            <person name="Krizsan K."/>
            <person name="Balestrini R."/>
            <person name="Da Silva C."/>
            <person name="Montanini B."/>
            <person name="Hainaut M."/>
            <person name="Levati E."/>
            <person name="Barry K.W."/>
            <person name="Belfiori B."/>
            <person name="Cichocki N."/>
            <person name="Clum A."/>
            <person name="Dockter R.B."/>
            <person name="Fauchery L."/>
            <person name="Guy J."/>
            <person name="Iotti M."/>
            <person name="Le Tacon F."/>
            <person name="Lindquist E.A."/>
            <person name="Lipzen A."/>
            <person name="Malagnac F."/>
            <person name="Mello A."/>
            <person name="Molinier V."/>
            <person name="Miyauchi S."/>
            <person name="Poulain J."/>
            <person name="Riccioni C."/>
            <person name="Rubini A."/>
            <person name="Sitrit Y."/>
            <person name="Splivallo R."/>
            <person name="Traeger S."/>
            <person name="Wang M."/>
            <person name="Zifcakova L."/>
            <person name="Wipf D."/>
            <person name="Zambonelli A."/>
            <person name="Paolocci F."/>
            <person name="Nowrousian M."/>
            <person name="Ottonello S."/>
            <person name="Baldrian P."/>
            <person name="Spatafora J.W."/>
            <person name="Henrissat B."/>
            <person name="Nagy L.G."/>
            <person name="Aury J.M."/>
            <person name="Wincker P."/>
            <person name="Grigoriev I.V."/>
            <person name="Bonfante P."/>
            <person name="Martin F.M."/>
        </authorList>
    </citation>
    <scope>NUCLEOTIDE SEQUENCE [LARGE SCALE GENOMIC DNA]</scope>
    <source>
        <strain evidence="1 2">120613-1</strain>
    </source>
</reference>
<keyword evidence="2" id="KW-1185">Reference proteome</keyword>
<organism evidence="1 2">
    <name type="scientific">Choiromyces venosus 120613-1</name>
    <dbReference type="NCBI Taxonomy" id="1336337"/>
    <lineage>
        <taxon>Eukaryota</taxon>
        <taxon>Fungi</taxon>
        <taxon>Dikarya</taxon>
        <taxon>Ascomycota</taxon>
        <taxon>Pezizomycotina</taxon>
        <taxon>Pezizomycetes</taxon>
        <taxon>Pezizales</taxon>
        <taxon>Tuberaceae</taxon>
        <taxon>Choiromyces</taxon>
    </lineage>
</organism>
<dbReference type="AlphaFoldDB" id="A0A3N4K5Y1"/>
<dbReference type="EMBL" id="ML120374">
    <property type="protein sequence ID" value="RPB01325.1"/>
    <property type="molecule type" value="Genomic_DNA"/>
</dbReference>
<name>A0A3N4K5Y1_9PEZI</name>
<sequence length="80" mass="9164">MILADLKSIRKSERQTFQNLTQPASLGAQTSGYFRNRLVGNLSSSIFTLSYTHLRSNDWTIIKEQLVRATPLFLHLLEIL</sequence>
<gene>
    <name evidence="1" type="ORF">L873DRAFT_676045</name>
</gene>
<accession>A0A3N4K5Y1</accession>
<dbReference type="Proteomes" id="UP000276215">
    <property type="component" value="Unassembled WGS sequence"/>
</dbReference>
<evidence type="ECO:0000313" key="1">
    <source>
        <dbReference type="EMBL" id="RPB01325.1"/>
    </source>
</evidence>
<protein>
    <submittedName>
        <fullName evidence="1">Uncharacterized protein</fullName>
    </submittedName>
</protein>